<organism evidence="1 2">
    <name type="scientific">Glossina pallidipes</name>
    <name type="common">Tsetse fly</name>
    <dbReference type="NCBI Taxonomy" id="7398"/>
    <lineage>
        <taxon>Eukaryota</taxon>
        <taxon>Metazoa</taxon>
        <taxon>Ecdysozoa</taxon>
        <taxon>Arthropoda</taxon>
        <taxon>Hexapoda</taxon>
        <taxon>Insecta</taxon>
        <taxon>Pterygota</taxon>
        <taxon>Neoptera</taxon>
        <taxon>Endopterygota</taxon>
        <taxon>Diptera</taxon>
        <taxon>Brachycera</taxon>
        <taxon>Muscomorpha</taxon>
        <taxon>Hippoboscoidea</taxon>
        <taxon>Glossinidae</taxon>
        <taxon>Glossina</taxon>
    </lineage>
</organism>
<keyword evidence="2" id="KW-1185">Reference proteome</keyword>
<dbReference type="EnsemblMetazoa" id="GPAI010061-RA">
    <property type="protein sequence ID" value="GPAI010061-PA"/>
    <property type="gene ID" value="GPAI010061"/>
</dbReference>
<dbReference type="VEuPathDB" id="VectorBase:GPAI010061"/>
<proteinExistence type="predicted"/>
<dbReference type="Proteomes" id="UP000092445">
    <property type="component" value="Unassembled WGS sequence"/>
</dbReference>
<dbReference type="AlphaFoldDB" id="A0A1A9ZC03"/>
<protein>
    <submittedName>
        <fullName evidence="1">Uncharacterized protein</fullName>
    </submittedName>
</protein>
<evidence type="ECO:0000313" key="2">
    <source>
        <dbReference type="Proteomes" id="UP000092445"/>
    </source>
</evidence>
<name>A0A1A9ZC03_GLOPL</name>
<reference evidence="2" key="1">
    <citation type="submission" date="2014-03" db="EMBL/GenBank/DDBJ databases">
        <authorList>
            <person name="Aksoy S."/>
            <person name="Warren W."/>
            <person name="Wilson R.K."/>
        </authorList>
    </citation>
    <scope>NUCLEOTIDE SEQUENCE [LARGE SCALE GENOMIC DNA]</scope>
    <source>
        <strain evidence="2">IAEA</strain>
    </source>
</reference>
<reference evidence="1" key="2">
    <citation type="submission" date="2020-05" db="UniProtKB">
        <authorList>
            <consortium name="EnsemblMetazoa"/>
        </authorList>
    </citation>
    <scope>IDENTIFICATION</scope>
    <source>
        <strain evidence="1">IAEA</strain>
    </source>
</reference>
<accession>A0A1A9ZC03</accession>
<evidence type="ECO:0000313" key="1">
    <source>
        <dbReference type="EnsemblMetazoa" id="GPAI010061-PA"/>
    </source>
</evidence>
<sequence>MLLLSVEFKVQVHHCDAAFTKIPSLEKRFCIIYYTHCAIDHTIFGRKLDQIFNAPEINMSPYINNGLANLDIIPSQYLQHFAGGSSESAITGMVDRAGPHGKVIGRYLSKSDELHHLPQLVHVLNILNNFIY</sequence>